<dbReference type="AlphaFoldDB" id="A0A7R9U0D1"/>
<keyword evidence="5" id="KW-0677">Repeat</keyword>
<keyword evidence="4 10" id="KW-0812">Transmembrane</keyword>
<evidence type="ECO:0000256" key="7">
    <source>
        <dbReference type="ARBA" id="ARBA00022989"/>
    </source>
</evidence>
<evidence type="ECO:0000256" key="4">
    <source>
        <dbReference type="ARBA" id="ARBA00022692"/>
    </source>
</evidence>
<keyword evidence="7" id="KW-1133">Transmembrane helix</keyword>
<dbReference type="InterPro" id="IPR023395">
    <property type="entry name" value="MCP_dom_sf"/>
</dbReference>
<evidence type="ECO:0000256" key="1">
    <source>
        <dbReference type="ARBA" id="ARBA00004448"/>
    </source>
</evidence>
<accession>A0A7R9U0D1</accession>
<dbReference type="FunFam" id="1.50.40.10:FF:000009">
    <property type="entry name" value="Mitochondrial 2-oxoglutarate/malate carrier protein"/>
    <property type="match status" value="1"/>
</dbReference>
<dbReference type="SUPFAM" id="SSF103506">
    <property type="entry name" value="Mitochondrial carrier"/>
    <property type="match status" value="1"/>
</dbReference>
<evidence type="ECO:0000256" key="6">
    <source>
        <dbReference type="ARBA" id="ARBA00022792"/>
    </source>
</evidence>
<evidence type="ECO:0000256" key="3">
    <source>
        <dbReference type="ARBA" id="ARBA00022448"/>
    </source>
</evidence>
<feature type="repeat" description="Solcar" evidence="10">
    <location>
        <begin position="118"/>
        <end position="209"/>
    </location>
</feature>
<keyword evidence="9 10" id="KW-0472">Membrane</keyword>
<proteinExistence type="inferred from homology"/>
<dbReference type="EMBL" id="HBDZ01014977">
    <property type="protein sequence ID" value="CAD8249994.1"/>
    <property type="molecule type" value="Transcribed_RNA"/>
</dbReference>
<protein>
    <submittedName>
        <fullName evidence="12">Uncharacterized protein</fullName>
    </submittedName>
</protein>
<dbReference type="PROSITE" id="PS50920">
    <property type="entry name" value="SOLCAR"/>
    <property type="match status" value="3"/>
</dbReference>
<evidence type="ECO:0000256" key="5">
    <source>
        <dbReference type="ARBA" id="ARBA00022737"/>
    </source>
</evidence>
<gene>
    <name evidence="12" type="ORF">PCOL08062_LOCUS11526</name>
</gene>
<keyword evidence="6" id="KW-0999">Mitochondrion inner membrane</keyword>
<dbReference type="Pfam" id="PF00153">
    <property type="entry name" value="Mito_carr"/>
    <property type="match status" value="3"/>
</dbReference>
<evidence type="ECO:0000256" key="8">
    <source>
        <dbReference type="ARBA" id="ARBA00023128"/>
    </source>
</evidence>
<keyword evidence="8" id="KW-0496">Mitochondrion</keyword>
<organism evidence="12">
    <name type="scientific">Prasinoderma coloniale</name>
    <dbReference type="NCBI Taxonomy" id="156133"/>
    <lineage>
        <taxon>Eukaryota</taxon>
        <taxon>Viridiplantae</taxon>
        <taxon>Prasinodermophyta</taxon>
        <taxon>Prasinodermophyceae</taxon>
        <taxon>Prasinodermales</taxon>
        <taxon>Prasinodermaceae</taxon>
        <taxon>Prasinoderma</taxon>
    </lineage>
</organism>
<evidence type="ECO:0000313" key="12">
    <source>
        <dbReference type="EMBL" id="CAD8249994.1"/>
    </source>
</evidence>
<dbReference type="InterPro" id="IPR018108">
    <property type="entry name" value="MCP_transmembrane"/>
</dbReference>
<dbReference type="PANTHER" id="PTHR45618">
    <property type="entry name" value="MITOCHONDRIAL DICARBOXYLATE CARRIER-RELATED"/>
    <property type="match status" value="1"/>
</dbReference>
<name>A0A7R9U0D1_9VIRI</name>
<dbReference type="GO" id="GO:0005743">
    <property type="term" value="C:mitochondrial inner membrane"/>
    <property type="evidence" value="ECO:0007669"/>
    <property type="project" value="UniProtKB-SubCell"/>
</dbReference>
<evidence type="ECO:0000256" key="11">
    <source>
        <dbReference type="RuleBase" id="RU000488"/>
    </source>
</evidence>
<sequence>MGDPVQTTSGGLGAWASVERGVRPFALGGLAGSLATMVVHPADTVKVQQQLAGESGARAGSMVSAARRLVSTTGGYGALYSGLSAAIMRQCTYTTARMGVFRSLSDWRSESAHGGAALPVAEKALCGLAAGFIGAFVGTPADLTLVRMQADAMRPVAERRNYRGVFDALARVVREEGVLNLWRGSGPTIARGMVVNMAHLATYDEAKQRLCSLTSRPTSDWGVQIAASSLSGFAIAVASLPLDVCKTRLMNMKPDPATGELPYKGTLDCAMKIARREGVGRLYAGFGSYYWRCFPHAALTLLFAEGLTARYKAALKLE</sequence>
<evidence type="ECO:0000256" key="2">
    <source>
        <dbReference type="ARBA" id="ARBA00006375"/>
    </source>
</evidence>
<evidence type="ECO:0000256" key="10">
    <source>
        <dbReference type="PROSITE-ProRule" id="PRU00282"/>
    </source>
</evidence>
<feature type="repeat" description="Solcar" evidence="10">
    <location>
        <begin position="19"/>
        <end position="107"/>
    </location>
</feature>
<dbReference type="Gene3D" id="1.50.40.10">
    <property type="entry name" value="Mitochondrial carrier domain"/>
    <property type="match status" value="1"/>
</dbReference>
<evidence type="ECO:0000256" key="9">
    <source>
        <dbReference type="ARBA" id="ARBA00023136"/>
    </source>
</evidence>
<keyword evidence="3 11" id="KW-0813">Transport</keyword>
<comment type="subcellular location">
    <subcellularLocation>
        <location evidence="1">Mitochondrion inner membrane</location>
        <topology evidence="1">Multi-pass membrane protein</topology>
    </subcellularLocation>
</comment>
<dbReference type="InterPro" id="IPR050391">
    <property type="entry name" value="Mito_Metabolite_Transporter"/>
</dbReference>
<feature type="repeat" description="Solcar" evidence="10">
    <location>
        <begin position="219"/>
        <end position="310"/>
    </location>
</feature>
<comment type="similarity">
    <text evidence="2 11">Belongs to the mitochondrial carrier (TC 2.A.29) family.</text>
</comment>
<reference evidence="12" key="1">
    <citation type="submission" date="2021-01" db="EMBL/GenBank/DDBJ databases">
        <authorList>
            <person name="Corre E."/>
            <person name="Pelletier E."/>
            <person name="Niang G."/>
            <person name="Scheremetjew M."/>
            <person name="Finn R."/>
            <person name="Kale V."/>
            <person name="Holt S."/>
            <person name="Cochrane G."/>
            <person name="Meng A."/>
            <person name="Brown T."/>
            <person name="Cohen L."/>
        </authorList>
    </citation>
    <scope>NUCLEOTIDE SEQUENCE</scope>
    <source>
        <strain evidence="12">CCMP1413</strain>
    </source>
</reference>